<keyword evidence="2" id="KW-0732">Signal</keyword>
<dbReference type="Proteomes" id="UP000030758">
    <property type="component" value="Unassembled WGS sequence"/>
</dbReference>
<feature type="transmembrane region" description="Helical" evidence="1">
    <location>
        <begin position="446"/>
        <end position="465"/>
    </location>
</feature>
<feature type="signal peptide" evidence="2">
    <location>
        <begin position="1"/>
        <end position="19"/>
    </location>
</feature>
<evidence type="ECO:0000313" key="3">
    <source>
        <dbReference type="EMBL" id="KFD60275.1"/>
    </source>
</evidence>
<dbReference type="EMBL" id="KL367679">
    <property type="protein sequence ID" value="KFD60275.1"/>
    <property type="molecule type" value="Genomic_DNA"/>
</dbReference>
<feature type="chain" id="PRO_5001795420" evidence="2">
    <location>
        <begin position="20"/>
        <end position="504"/>
    </location>
</feature>
<dbReference type="AlphaFoldDB" id="A0A085MSS9"/>
<evidence type="ECO:0000256" key="2">
    <source>
        <dbReference type="SAM" id="SignalP"/>
    </source>
</evidence>
<protein>
    <submittedName>
        <fullName evidence="3">Uncharacterized protein</fullName>
    </submittedName>
</protein>
<reference evidence="3" key="1">
    <citation type="journal article" date="2014" name="Nat. Genet.">
        <title>Genome and transcriptome of the porcine whipworm Trichuris suis.</title>
        <authorList>
            <person name="Jex A.R."/>
            <person name="Nejsum P."/>
            <person name="Schwarz E.M."/>
            <person name="Hu L."/>
            <person name="Young N.D."/>
            <person name="Hall R.S."/>
            <person name="Korhonen P.K."/>
            <person name="Liao S."/>
            <person name="Thamsborg S."/>
            <person name="Xia J."/>
            <person name="Xu P."/>
            <person name="Wang S."/>
            <person name="Scheerlinck J.P."/>
            <person name="Hofmann A."/>
            <person name="Sternberg P.W."/>
            <person name="Wang J."/>
            <person name="Gasser R.B."/>
        </authorList>
    </citation>
    <scope>NUCLEOTIDE SEQUENCE [LARGE SCALE GENOMIC DNA]</scope>
    <source>
        <strain evidence="3">DCEP-RM93F</strain>
    </source>
</reference>
<name>A0A085MSS9_9BILA</name>
<evidence type="ECO:0000256" key="1">
    <source>
        <dbReference type="SAM" id="Phobius"/>
    </source>
</evidence>
<keyword evidence="1" id="KW-0472">Membrane</keyword>
<organism evidence="3">
    <name type="scientific">Trichuris suis</name>
    <name type="common">pig whipworm</name>
    <dbReference type="NCBI Taxonomy" id="68888"/>
    <lineage>
        <taxon>Eukaryota</taxon>
        <taxon>Metazoa</taxon>
        <taxon>Ecdysozoa</taxon>
        <taxon>Nematoda</taxon>
        <taxon>Enoplea</taxon>
        <taxon>Dorylaimia</taxon>
        <taxon>Trichinellida</taxon>
        <taxon>Trichuridae</taxon>
        <taxon>Trichuris</taxon>
    </lineage>
</organism>
<accession>A0A085MSS9</accession>
<feature type="transmembrane region" description="Helical" evidence="1">
    <location>
        <begin position="472"/>
        <end position="491"/>
    </location>
</feature>
<sequence>MKMKPYWILPLLFVLLAASKDSSEDRSSSKERDRLVEGLMSKVEDLLPPPPSTACVNRSTEWSPEKKGKAAKNIFNTLLIGLPNPSEFTFEKLIAGAKCGGSDQAQIILHMKVKRTVVVNCPPLGISFLGRFCKPKEKRNVYCSWIGTLENDEHNKTLGAACYQAKAISEEEEKKLEAMNICSEWQFADTQVRRLSIPEQLSSWSTDLLLYYPPTADLPGNKSLTGIEEKAPMRHKNPGGRKGIAGQGLMKKLGKNKMEIPVIIRKQTDSVKTSATKFRQCVLQFMSCNGTWQVLTADERDKSGIEGPLPMFYSRPRNRSELHEWKEPSADEYFYSLLDIHNETICSKEKLLKTIKRGRRVHNGHLPYPYETDNAWISAAIYLVKVSNESCFNHLNLSATENYFGYKWKTFDNSTLRTVQDVVNTFFYKRESKKITAASYRSLGKYLFFFTTAIVIACVAFGAAGTTATIPLLILPTVIALLAGIFLEIYTRRWVFVRESLKRC</sequence>
<keyword evidence="1" id="KW-0812">Transmembrane</keyword>
<keyword evidence="1" id="KW-1133">Transmembrane helix</keyword>
<proteinExistence type="predicted"/>
<gene>
    <name evidence="3" type="ORF">M514_11842</name>
</gene>